<gene>
    <name evidence="7" type="ORF">G3T37_06070</name>
</gene>
<dbReference type="SMART" id="SM00996">
    <property type="entry name" value="AdoHcyase"/>
    <property type="match status" value="1"/>
</dbReference>
<dbReference type="InterPro" id="IPR015878">
    <property type="entry name" value="Ado_hCys_hydrolase_NAD-bd"/>
</dbReference>
<dbReference type="RefSeq" id="WP_163472624.1">
    <property type="nucleotide sequence ID" value="NZ_JAAGWZ010000002.1"/>
</dbReference>
<evidence type="ECO:0000256" key="2">
    <source>
        <dbReference type="ARBA" id="ARBA00007122"/>
    </source>
</evidence>
<dbReference type="Pfam" id="PF00670">
    <property type="entry name" value="AdoHcyase_NAD"/>
    <property type="match status" value="1"/>
</dbReference>
<evidence type="ECO:0000313" key="7">
    <source>
        <dbReference type="EMBL" id="NEM90919.1"/>
    </source>
</evidence>
<evidence type="ECO:0000256" key="3">
    <source>
        <dbReference type="ARBA" id="ARBA00022563"/>
    </source>
</evidence>
<dbReference type="EMBL" id="JAAGWZ010000002">
    <property type="protein sequence ID" value="NEM90919.1"/>
    <property type="molecule type" value="Genomic_DNA"/>
</dbReference>
<keyword evidence="3" id="KW-0554">One-carbon metabolism</keyword>
<dbReference type="SUPFAM" id="SSF51735">
    <property type="entry name" value="NAD(P)-binding Rossmann-fold domains"/>
    <property type="match status" value="1"/>
</dbReference>
<evidence type="ECO:0000256" key="5">
    <source>
        <dbReference type="SAM" id="MobiDB-lite"/>
    </source>
</evidence>
<dbReference type="SMART" id="SM00997">
    <property type="entry name" value="AdoHcyase_NAD"/>
    <property type="match status" value="1"/>
</dbReference>
<dbReference type="InterPro" id="IPR000043">
    <property type="entry name" value="Adenosylhomocysteinase-like"/>
</dbReference>
<dbReference type="Proteomes" id="UP000479756">
    <property type="component" value="Unassembled WGS sequence"/>
</dbReference>
<evidence type="ECO:0000256" key="4">
    <source>
        <dbReference type="ARBA" id="ARBA00023027"/>
    </source>
</evidence>
<dbReference type="PANTHER" id="PTHR23420">
    <property type="entry name" value="ADENOSYLHOMOCYSTEINASE"/>
    <property type="match status" value="1"/>
</dbReference>
<dbReference type="InterPro" id="IPR036291">
    <property type="entry name" value="NAD(P)-bd_dom_sf"/>
</dbReference>
<name>A0A7C9TQC8_9MICO</name>
<evidence type="ECO:0000313" key="8">
    <source>
        <dbReference type="Proteomes" id="UP000479756"/>
    </source>
</evidence>
<dbReference type="GO" id="GO:0033353">
    <property type="term" value="P:S-adenosylmethionine cycle"/>
    <property type="evidence" value="ECO:0007669"/>
    <property type="project" value="TreeGrafter"/>
</dbReference>
<comment type="caution">
    <text evidence="7">The sequence shown here is derived from an EMBL/GenBank/DDBJ whole genome shotgun (WGS) entry which is preliminary data.</text>
</comment>
<reference evidence="7 8" key="1">
    <citation type="journal article" date="2014" name="Int. J. Syst. Evol. Microbiol.">
        <title>Description of Galbitalea soli gen. nov., sp. nov., and Frondihabitans sucicola sp. nov.</title>
        <authorList>
            <person name="Kim S.J."/>
            <person name="Lim J.M."/>
            <person name="Ahn J.H."/>
            <person name="Weon H.Y."/>
            <person name="Hamada M."/>
            <person name="Suzuki K."/>
            <person name="Ahn T.Y."/>
            <person name="Kwon S.W."/>
        </authorList>
    </citation>
    <scope>NUCLEOTIDE SEQUENCE [LARGE SCALE GENOMIC DNA]</scope>
    <source>
        <strain evidence="7 8">NBRC 108727</strain>
    </source>
</reference>
<keyword evidence="7" id="KW-0378">Hydrolase</keyword>
<feature type="compositionally biased region" description="Basic and acidic residues" evidence="5">
    <location>
        <begin position="482"/>
        <end position="497"/>
    </location>
</feature>
<organism evidence="7 8">
    <name type="scientific">Galbitalea soli</name>
    <dbReference type="NCBI Taxonomy" id="1268042"/>
    <lineage>
        <taxon>Bacteria</taxon>
        <taxon>Bacillati</taxon>
        <taxon>Actinomycetota</taxon>
        <taxon>Actinomycetes</taxon>
        <taxon>Micrococcales</taxon>
        <taxon>Microbacteriaceae</taxon>
        <taxon>Galbitalea</taxon>
    </lineage>
</organism>
<feature type="domain" description="S-adenosyl-L-homocysteine hydrolase NAD binding" evidence="6">
    <location>
        <begin position="259"/>
        <end position="420"/>
    </location>
</feature>
<dbReference type="PANTHER" id="PTHR23420:SF0">
    <property type="entry name" value="ADENOSYLHOMOCYSTEINASE"/>
    <property type="match status" value="1"/>
</dbReference>
<accession>A0A7C9TQC8</accession>
<dbReference type="GO" id="GO:0005829">
    <property type="term" value="C:cytosol"/>
    <property type="evidence" value="ECO:0007669"/>
    <property type="project" value="TreeGrafter"/>
</dbReference>
<keyword evidence="8" id="KW-1185">Reference proteome</keyword>
<dbReference type="AlphaFoldDB" id="A0A7C9TQC8"/>
<feature type="region of interest" description="Disordered" evidence="5">
    <location>
        <begin position="477"/>
        <end position="497"/>
    </location>
</feature>
<comment type="cofactor">
    <cofactor evidence="1">
        <name>NAD(+)</name>
        <dbReference type="ChEBI" id="CHEBI:57540"/>
    </cofactor>
</comment>
<dbReference type="Pfam" id="PF05221">
    <property type="entry name" value="AdoHcyase"/>
    <property type="match status" value="2"/>
</dbReference>
<dbReference type="Gene3D" id="3.40.50.720">
    <property type="entry name" value="NAD(P)-binding Rossmann-like Domain"/>
    <property type="match status" value="1"/>
</dbReference>
<sequence>MPEHSTADRAWALDQLRRLFAATNLMIPGSSFEVVGHGSRAEALRRAFRRFGALPAADSPRFRFAVDDAGAASAVVGGSPIELSGRRRGASDRIAWAFDFMPVTTSAVDRLADSGLPRGRRIGISMVLEPKTAVLALALHRAGAAVTVFAHPDETDDAVAAALRELGVPVFASRRATPAEHRALALAFLDDRPEILVDDGAHLIRLAHEERPALVEELLGAAEETTSGVRALRVMAAQGILRTPVIAVNDARSKTSFDNRYGTGFSCVFAILNLVGVPLPASTTLVIGYGPVGEGVAHYLRAADIEVVVSELDPVRALAARFDGFRVAETADAVRTAGLVISATGVEGTVPAELLAHCADGAVVAVAGGVPDEVGVERAIREGARLVRVSDGVERLSFDDGHSVTILGGAGAVNITAGEGNPIDIMDLSFAAQVAAIAQLLEAPARLPVGIHTISAREDSAVAAVALGWPVANGAASDSESAEWRTTRFTREPEADG</sequence>
<dbReference type="EC" id="3.3.1.1" evidence="7"/>
<dbReference type="NCBIfam" id="NF004005">
    <property type="entry name" value="PRK05476.2-3"/>
    <property type="match status" value="1"/>
</dbReference>
<dbReference type="Gene3D" id="3.40.50.1480">
    <property type="entry name" value="Adenosylhomocysteinase-like"/>
    <property type="match status" value="1"/>
</dbReference>
<dbReference type="GO" id="GO:0006730">
    <property type="term" value="P:one-carbon metabolic process"/>
    <property type="evidence" value="ECO:0007669"/>
    <property type="project" value="UniProtKB-KW"/>
</dbReference>
<proteinExistence type="inferred from homology"/>
<dbReference type="GO" id="GO:0004013">
    <property type="term" value="F:adenosylhomocysteinase activity"/>
    <property type="evidence" value="ECO:0007669"/>
    <property type="project" value="TreeGrafter"/>
</dbReference>
<evidence type="ECO:0000259" key="6">
    <source>
        <dbReference type="SMART" id="SM00997"/>
    </source>
</evidence>
<keyword evidence="4" id="KW-0520">NAD</keyword>
<protein>
    <submittedName>
        <fullName evidence="7">Adenosylhomocysteinase</fullName>
        <ecNumber evidence="7">3.3.1.1</ecNumber>
    </submittedName>
</protein>
<dbReference type="SUPFAM" id="SSF52283">
    <property type="entry name" value="Formate/glycerate dehydrogenase catalytic domain-like"/>
    <property type="match status" value="1"/>
</dbReference>
<evidence type="ECO:0000256" key="1">
    <source>
        <dbReference type="ARBA" id="ARBA00001911"/>
    </source>
</evidence>
<comment type="similarity">
    <text evidence="2">Belongs to the adenosylhomocysteinase family.</text>
</comment>
<dbReference type="InterPro" id="IPR042172">
    <property type="entry name" value="Adenosylhomocyst_ase-like_sf"/>
</dbReference>